<protein>
    <recommendedName>
        <fullName evidence="4">Lipoprotein</fullName>
    </recommendedName>
</protein>
<organism evidence="2 3">
    <name type="scientific">Stigmatella aurantiaca</name>
    <dbReference type="NCBI Taxonomy" id="41"/>
    <lineage>
        <taxon>Bacteria</taxon>
        <taxon>Pseudomonadati</taxon>
        <taxon>Myxococcota</taxon>
        <taxon>Myxococcia</taxon>
        <taxon>Myxococcales</taxon>
        <taxon>Cystobacterineae</taxon>
        <taxon>Archangiaceae</taxon>
        <taxon>Stigmatella</taxon>
    </lineage>
</organism>
<proteinExistence type="predicted"/>
<gene>
    <name evidence="2" type="ORF">SAMN05444354_110159</name>
</gene>
<keyword evidence="1" id="KW-0732">Signal</keyword>
<dbReference type="PROSITE" id="PS51257">
    <property type="entry name" value="PROKAR_LIPOPROTEIN"/>
    <property type="match status" value="1"/>
</dbReference>
<feature type="signal peptide" evidence="1">
    <location>
        <begin position="1"/>
        <end position="22"/>
    </location>
</feature>
<reference evidence="3" key="1">
    <citation type="submission" date="2016-10" db="EMBL/GenBank/DDBJ databases">
        <authorList>
            <person name="Varghese N."/>
            <person name="Submissions S."/>
        </authorList>
    </citation>
    <scope>NUCLEOTIDE SEQUENCE [LARGE SCALE GENOMIC DNA]</scope>
    <source>
        <strain evidence="3">DSM 17044</strain>
    </source>
</reference>
<keyword evidence="3" id="KW-1185">Reference proteome</keyword>
<evidence type="ECO:0000256" key="1">
    <source>
        <dbReference type="SAM" id="SignalP"/>
    </source>
</evidence>
<evidence type="ECO:0000313" key="3">
    <source>
        <dbReference type="Proteomes" id="UP000182719"/>
    </source>
</evidence>
<evidence type="ECO:0000313" key="2">
    <source>
        <dbReference type="EMBL" id="SEL99364.1"/>
    </source>
</evidence>
<feature type="chain" id="PRO_5010216614" description="Lipoprotein" evidence="1">
    <location>
        <begin position="23"/>
        <end position="269"/>
    </location>
</feature>
<dbReference type="AlphaFoldDB" id="A0A1H7URB7"/>
<dbReference type="EMBL" id="FOAP01000010">
    <property type="protein sequence ID" value="SEL99364.1"/>
    <property type="molecule type" value="Genomic_DNA"/>
</dbReference>
<sequence>MRQPLFLCVLGLLLGACGTGTARHRPPSVYAQALDSETNACLRFPASCPGAMERAASVQASRQKAAETGASLAAGQRVLDEVLRAQIDGILHQCAQEADYAVNKRLMGGNNPSRQQCAEEVMDAQGNPLKRAILLGREKHQAARDCVQHHLSQLIPGSFSLNSRYRFDLSTGKLKLISPSQEKALLRAGGEELVGTLVPDVVLHTGNPLEVLDVYDFKFPCPGSNSPTWNSYPEHHPYHEYSQWQMYQKAFGGNPARVAPRWGVLRGQK</sequence>
<dbReference type="Proteomes" id="UP000182719">
    <property type="component" value="Unassembled WGS sequence"/>
</dbReference>
<name>A0A1H7URB7_STIAU</name>
<evidence type="ECO:0008006" key="4">
    <source>
        <dbReference type="Google" id="ProtNLM"/>
    </source>
</evidence>
<accession>A0A1H7URB7</accession>